<dbReference type="Gene3D" id="3.100.10.20">
    <property type="entry name" value="CRISPR-associated endonuclease Cas1, N-terminal domain"/>
    <property type="match status" value="1"/>
</dbReference>
<evidence type="ECO:0000256" key="9">
    <source>
        <dbReference type="ARBA" id="ARBA00038592"/>
    </source>
</evidence>
<keyword evidence="6 10" id="KW-0051">Antiviral defense</keyword>
<name>A0A379DL68_9PORP</name>
<evidence type="ECO:0000256" key="3">
    <source>
        <dbReference type="ARBA" id="ARBA00022759"/>
    </source>
</evidence>
<keyword evidence="2 10" id="KW-0479">Metal-binding</keyword>
<keyword evidence="1 10" id="KW-0540">Nuclease</keyword>
<keyword evidence="5 10" id="KW-0460">Magnesium</keyword>
<dbReference type="EC" id="3.1.-.-" evidence="10"/>
<accession>A0A379DL68</accession>
<feature type="binding site" evidence="10">
    <location>
        <position position="229"/>
    </location>
    <ligand>
        <name>Mn(2+)</name>
        <dbReference type="ChEBI" id="CHEBI:29035"/>
    </ligand>
</feature>
<evidence type="ECO:0000256" key="4">
    <source>
        <dbReference type="ARBA" id="ARBA00022801"/>
    </source>
</evidence>
<evidence type="ECO:0000313" key="11">
    <source>
        <dbReference type="EMBL" id="SUB78737.1"/>
    </source>
</evidence>
<dbReference type="GO" id="GO:0004520">
    <property type="term" value="F:DNA endonuclease activity"/>
    <property type="evidence" value="ECO:0007669"/>
    <property type="project" value="InterPro"/>
</dbReference>
<feature type="binding site" evidence="10">
    <location>
        <position position="244"/>
    </location>
    <ligand>
        <name>Mn(2+)</name>
        <dbReference type="ChEBI" id="CHEBI:29035"/>
    </ligand>
</feature>
<dbReference type="Proteomes" id="UP000254263">
    <property type="component" value="Unassembled WGS sequence"/>
</dbReference>
<keyword evidence="8 10" id="KW-0464">Manganese</keyword>
<comment type="cofactor">
    <cofactor evidence="10">
        <name>Mg(2+)</name>
        <dbReference type="ChEBI" id="CHEBI:18420"/>
    </cofactor>
    <cofactor evidence="10">
        <name>Mn(2+)</name>
        <dbReference type="ChEBI" id="CHEBI:29035"/>
    </cofactor>
</comment>
<protein>
    <recommendedName>
        <fullName evidence="10">CRISPR-associated endonuclease Cas1</fullName>
        <ecNumber evidence="10">3.1.-.-</ecNumber>
    </recommendedName>
</protein>
<dbReference type="InterPro" id="IPR002729">
    <property type="entry name" value="CRISPR-assoc_Cas1"/>
</dbReference>
<keyword evidence="7 10" id="KW-0238">DNA-binding</keyword>
<sequence>MFTTKDLEYRSIFVIHCFNQRSLRLKDGELLLEEEDANGRMKTLTKFPFQKILALFIVGNVTLTSPLIEKCRKFDVAIVVMKLSLRPVFFFSIPAEANFLLRAKQYAYDKKEMNLPVALVRLKIESQRLNLQKSKRKDALTLTAVRCCDNALKVLPYCNNLKALLGIEGFVAKNYFAAYFQDFSWYCRCPRLKSDYINVVLDIGYTVLFNLVEVYLRLFGFDLYVGVYHQLWFKRKSLVCDLVEPFRPIIDHRVRVALNRKEIKKTDFEKRRSEYYPKSDTAKMLYIMFFDTLIPYKNDLFRFVQGYYRVFMNDQPGVKLPSISR</sequence>
<dbReference type="InterPro" id="IPR050646">
    <property type="entry name" value="Cas1"/>
</dbReference>
<comment type="subunit">
    <text evidence="9 10">Homodimer, forms a heterotetramer with a Cas2 homodimer.</text>
</comment>
<dbReference type="EMBL" id="UGTI01000001">
    <property type="protein sequence ID" value="SUB78737.1"/>
    <property type="molecule type" value="Genomic_DNA"/>
</dbReference>
<gene>
    <name evidence="10" type="primary">cas1</name>
    <name evidence="11" type="ORF">NCTC13100_01923</name>
</gene>
<organism evidence="11 12">
    <name type="scientific">Porphyromonas macacae</name>
    <dbReference type="NCBI Taxonomy" id="28115"/>
    <lineage>
        <taxon>Bacteria</taxon>
        <taxon>Pseudomonadati</taxon>
        <taxon>Bacteroidota</taxon>
        <taxon>Bacteroidia</taxon>
        <taxon>Bacteroidales</taxon>
        <taxon>Porphyromonadaceae</taxon>
        <taxon>Porphyromonas</taxon>
    </lineage>
</organism>
<evidence type="ECO:0000256" key="8">
    <source>
        <dbReference type="ARBA" id="ARBA00023211"/>
    </source>
</evidence>
<dbReference type="AlphaFoldDB" id="A0A379DL68"/>
<keyword evidence="3 10" id="KW-0255">Endonuclease</keyword>
<proteinExistence type="inferred from homology"/>
<evidence type="ECO:0000256" key="7">
    <source>
        <dbReference type="ARBA" id="ARBA00023125"/>
    </source>
</evidence>
<dbReference type="Gene3D" id="1.20.120.920">
    <property type="entry name" value="CRISPR-associated endonuclease Cas1, C-terminal domain"/>
    <property type="match status" value="1"/>
</dbReference>
<dbReference type="PANTHER" id="PTHR34353">
    <property type="entry name" value="CRISPR-ASSOCIATED ENDONUCLEASE CAS1 1"/>
    <property type="match status" value="1"/>
</dbReference>
<evidence type="ECO:0000256" key="6">
    <source>
        <dbReference type="ARBA" id="ARBA00023118"/>
    </source>
</evidence>
<comment type="similarity">
    <text evidence="10">Belongs to the CRISPR-associated endonuclease Cas1 family.</text>
</comment>
<dbReference type="NCBIfam" id="TIGR04329">
    <property type="entry name" value="cas1_PREFRAN"/>
    <property type="match status" value="1"/>
</dbReference>
<dbReference type="NCBIfam" id="TIGR00287">
    <property type="entry name" value="cas1"/>
    <property type="match status" value="1"/>
</dbReference>
<dbReference type="GO" id="GO:0016787">
    <property type="term" value="F:hydrolase activity"/>
    <property type="evidence" value="ECO:0007669"/>
    <property type="project" value="UniProtKB-KW"/>
</dbReference>
<feature type="binding site" evidence="10">
    <location>
        <position position="168"/>
    </location>
    <ligand>
        <name>Mn(2+)</name>
        <dbReference type="ChEBI" id="CHEBI:29035"/>
    </ligand>
</feature>
<dbReference type="InterPro" id="IPR027617">
    <property type="entry name" value="Cas1_PREFRAN"/>
</dbReference>
<dbReference type="Pfam" id="PF01867">
    <property type="entry name" value="Cas_Cas1"/>
    <property type="match status" value="1"/>
</dbReference>
<dbReference type="HAMAP" id="MF_01470">
    <property type="entry name" value="Cas1"/>
    <property type="match status" value="1"/>
</dbReference>
<evidence type="ECO:0000256" key="1">
    <source>
        <dbReference type="ARBA" id="ARBA00022722"/>
    </source>
</evidence>
<comment type="function">
    <text evidence="10">CRISPR (clustered regularly interspaced short palindromic repeat), is an adaptive immune system that provides protection against mobile genetic elements (viruses, transposable elements and conjugative plasmids). CRISPR clusters contain spacers, sequences complementary to antecedent mobile elements, and target invading nucleic acids. CRISPR clusters are transcribed and processed into CRISPR RNA (crRNA). Acts as a dsDNA endonuclease. Involved in the integration of spacer DNA into the CRISPR cassette.</text>
</comment>
<dbReference type="GO" id="GO:0046872">
    <property type="term" value="F:metal ion binding"/>
    <property type="evidence" value="ECO:0007669"/>
    <property type="project" value="UniProtKB-UniRule"/>
</dbReference>
<dbReference type="CDD" id="cd09634">
    <property type="entry name" value="Cas1_I-II-III"/>
    <property type="match status" value="1"/>
</dbReference>
<dbReference type="PANTHER" id="PTHR34353:SF2">
    <property type="entry name" value="CRISPR-ASSOCIATED ENDONUCLEASE CAS1 1"/>
    <property type="match status" value="1"/>
</dbReference>
<dbReference type="GO" id="GO:0051607">
    <property type="term" value="P:defense response to virus"/>
    <property type="evidence" value="ECO:0007669"/>
    <property type="project" value="UniProtKB-UniRule"/>
</dbReference>
<dbReference type="InterPro" id="IPR042206">
    <property type="entry name" value="CRISPR-assoc_Cas1_C"/>
</dbReference>
<dbReference type="GO" id="GO:0003677">
    <property type="term" value="F:DNA binding"/>
    <property type="evidence" value="ECO:0007669"/>
    <property type="project" value="UniProtKB-KW"/>
</dbReference>
<evidence type="ECO:0000256" key="10">
    <source>
        <dbReference type="HAMAP-Rule" id="MF_01470"/>
    </source>
</evidence>
<evidence type="ECO:0000256" key="2">
    <source>
        <dbReference type="ARBA" id="ARBA00022723"/>
    </source>
</evidence>
<dbReference type="GO" id="GO:0043571">
    <property type="term" value="P:maintenance of CRISPR repeat elements"/>
    <property type="evidence" value="ECO:0007669"/>
    <property type="project" value="UniProtKB-UniRule"/>
</dbReference>
<evidence type="ECO:0000313" key="12">
    <source>
        <dbReference type="Proteomes" id="UP000254263"/>
    </source>
</evidence>
<reference evidence="11 12" key="1">
    <citation type="submission" date="2018-06" db="EMBL/GenBank/DDBJ databases">
        <authorList>
            <consortium name="Pathogen Informatics"/>
            <person name="Doyle S."/>
        </authorList>
    </citation>
    <scope>NUCLEOTIDE SEQUENCE [LARGE SCALE GENOMIC DNA]</scope>
    <source>
        <strain evidence="11 12">NCTC13100</strain>
    </source>
</reference>
<evidence type="ECO:0000256" key="5">
    <source>
        <dbReference type="ARBA" id="ARBA00022842"/>
    </source>
</evidence>
<keyword evidence="4 10" id="KW-0378">Hydrolase</keyword>
<dbReference type="InterPro" id="IPR042211">
    <property type="entry name" value="CRISPR-assoc_Cas1_N"/>
</dbReference>